<evidence type="ECO:0000313" key="5">
    <source>
        <dbReference type="Proteomes" id="UP000236340"/>
    </source>
</evidence>
<name>A0A2K2HEM5_9BACT</name>
<keyword evidence="3" id="KW-0732">Signal</keyword>
<dbReference type="InterPro" id="IPR010388">
    <property type="entry name" value="Anaerobic_Co-chelatase"/>
</dbReference>
<feature type="active site" description="Proton acceptor" evidence="1">
    <location>
        <position position="204"/>
    </location>
</feature>
<feature type="signal peptide" evidence="3">
    <location>
        <begin position="1"/>
        <end position="22"/>
    </location>
</feature>
<dbReference type="SUPFAM" id="SSF53800">
    <property type="entry name" value="Chelatase"/>
    <property type="match status" value="1"/>
</dbReference>
<protein>
    <submittedName>
        <fullName evidence="4">Sirohydrochlorin cobaltochelatase</fullName>
    </submittedName>
</protein>
<keyword evidence="2" id="KW-0479">Metal-binding</keyword>
<dbReference type="CDD" id="cd03413">
    <property type="entry name" value="CbiK_C"/>
    <property type="match status" value="1"/>
</dbReference>
<dbReference type="AlphaFoldDB" id="A0A2K2HEM5"/>
<reference evidence="4 5" key="1">
    <citation type="journal article" date="2018" name="Genome Announc.">
        <title>Genome Sequence of Geothermobacter sp. HR-1 Iron Reducer from the Loihi Seamount.</title>
        <authorList>
            <person name="Smith H."/>
            <person name="Abuyen K."/>
            <person name="Tremblay J."/>
            <person name="Savalia P."/>
            <person name="Perez-Rodriguez I."/>
            <person name="Emerson D."/>
            <person name="Tully B."/>
            <person name="Amend J."/>
        </authorList>
    </citation>
    <scope>NUCLEOTIDE SEQUENCE [LARGE SCALE GENOMIC DNA]</scope>
    <source>
        <strain evidence="4 5">HR-1</strain>
    </source>
</reference>
<evidence type="ECO:0000256" key="1">
    <source>
        <dbReference type="PIRSR" id="PIRSR033579-1"/>
    </source>
</evidence>
<dbReference type="PIRSF" id="PIRSF033579">
    <property type="entry name" value="Anaer_Co_chel"/>
    <property type="match status" value="1"/>
</dbReference>
<accession>A0A2K2HEM5</accession>
<feature type="chain" id="PRO_5014335352" evidence="3">
    <location>
        <begin position="23"/>
        <end position="326"/>
    </location>
</feature>
<dbReference type="OrthoDB" id="9770331at2"/>
<feature type="binding site" evidence="2">
    <location>
        <position position="269"/>
    </location>
    <ligand>
        <name>Co(2+)</name>
        <dbReference type="ChEBI" id="CHEBI:48828"/>
    </ligand>
</feature>
<evidence type="ECO:0000256" key="2">
    <source>
        <dbReference type="PIRSR" id="PIRSR033579-3"/>
    </source>
</evidence>
<dbReference type="EMBL" id="PPFX01000001">
    <property type="protein sequence ID" value="PNU21730.1"/>
    <property type="molecule type" value="Genomic_DNA"/>
</dbReference>
<sequence>MKKSVVVAVALALFLSTLQARAGEYRVAHRSGIVLAMFGTTVEPALQGLLNIRDRMKKAYPETPVRFAFTSNIIRKIWQKRAADPAYIKAHPNIPPEILHVQGPLAAIANFQDDGYDTLVVQPTHIAPAEEFLDLTAYVEALASIDTIKKRFKPFHKLVIGRPLLGTFGIEHPYAEDIKTAVKAMREDVERARKNGAALVYMGHGNDHFPSGGSYLQFDHEMSLAYPDVKTVIGTVEGYPAIEQVLETLKRSGVKKVVIRALMIVAGDHATHDMAGPGQDSWKSIFEKEGIEVVPYLHGMGENDRVADIFVRHAADAAADAGIVLK</sequence>
<dbReference type="RefSeq" id="WP_103113845.1">
    <property type="nucleotide sequence ID" value="NZ_PPFX01000001.1"/>
</dbReference>
<comment type="caution">
    <text evidence="4">The sequence shown here is derived from an EMBL/GenBank/DDBJ whole genome shotgun (WGS) entry which is preliminary data.</text>
</comment>
<gene>
    <name evidence="4" type="ORF">C2E25_00430</name>
</gene>
<dbReference type="GO" id="GO:0019251">
    <property type="term" value="P:anaerobic cobalamin biosynthetic process"/>
    <property type="evidence" value="ECO:0007669"/>
    <property type="project" value="InterPro"/>
</dbReference>
<dbReference type="GO" id="GO:0016852">
    <property type="term" value="F:sirohydrochlorin cobaltochelatase activity"/>
    <property type="evidence" value="ECO:0007669"/>
    <property type="project" value="InterPro"/>
</dbReference>
<evidence type="ECO:0000256" key="3">
    <source>
        <dbReference type="SAM" id="SignalP"/>
    </source>
</evidence>
<keyword evidence="2" id="KW-0170">Cobalt</keyword>
<dbReference type="Gene3D" id="3.40.50.1400">
    <property type="match status" value="2"/>
</dbReference>
<feature type="binding site" evidence="2">
    <location>
        <position position="204"/>
    </location>
    <ligand>
        <name>Co(2+)</name>
        <dbReference type="ChEBI" id="CHEBI:48828"/>
    </ligand>
</feature>
<dbReference type="Proteomes" id="UP000236340">
    <property type="component" value="Unassembled WGS sequence"/>
</dbReference>
<dbReference type="Pfam" id="PF06180">
    <property type="entry name" value="CbiK"/>
    <property type="match status" value="1"/>
</dbReference>
<organism evidence="4 5">
    <name type="scientific">Geothermobacter hydrogeniphilus</name>
    <dbReference type="NCBI Taxonomy" id="1969733"/>
    <lineage>
        <taxon>Bacteria</taxon>
        <taxon>Pseudomonadati</taxon>
        <taxon>Thermodesulfobacteriota</taxon>
        <taxon>Desulfuromonadia</taxon>
        <taxon>Desulfuromonadales</taxon>
        <taxon>Geothermobacteraceae</taxon>
        <taxon>Geothermobacter</taxon>
    </lineage>
</organism>
<proteinExistence type="predicted"/>
<evidence type="ECO:0000313" key="4">
    <source>
        <dbReference type="EMBL" id="PNU21730.1"/>
    </source>
</evidence>
<feature type="binding site" evidence="2">
    <location>
        <position position="237"/>
    </location>
    <ligand>
        <name>Co(2+)</name>
        <dbReference type="ChEBI" id="CHEBI:48828"/>
    </ligand>
</feature>
<dbReference type="GO" id="GO:0046872">
    <property type="term" value="F:metal ion binding"/>
    <property type="evidence" value="ECO:0007669"/>
    <property type="project" value="UniProtKB-KW"/>
</dbReference>